<dbReference type="Proteomes" id="UP000321204">
    <property type="component" value="Chromosome"/>
</dbReference>
<evidence type="ECO:0000256" key="1">
    <source>
        <dbReference type="SAM" id="MobiDB-lite"/>
    </source>
</evidence>
<sequence>MTRTKKPSTAKAPSKRKARKKKIIITTLAVGATGIIGYFGWQYFKKKRGTTHDDLDSIISNMNQPIVTTPVLPSIKPKTKTKTTYTNTATDERNDDFPLKKGSKGENVRRLQEALVTKYGKQTLPKYGADGDFGSELTAALKKLGLPASITESTLNVIAQGTTVNPATVGKELYSAANAKDYTKAISLLKKMKNTDDYTAANNVFKQERISGVRQTIVNGLLNVFSTDAQKQAIKFEFLRMGLQFDGSKWSLSGLDGLPIVTLLPTSVWINATESVKVPARMVLGNEVSKRLDYTLFENGGKHFLVQTKTVKYL</sequence>
<evidence type="ECO:0000256" key="2">
    <source>
        <dbReference type="SAM" id="Phobius"/>
    </source>
</evidence>
<keyword evidence="2" id="KW-1133">Transmembrane helix</keyword>
<keyword evidence="2" id="KW-0812">Transmembrane</keyword>
<evidence type="ECO:0000313" key="3">
    <source>
        <dbReference type="EMBL" id="QEC56578.1"/>
    </source>
</evidence>
<keyword evidence="4" id="KW-1185">Reference proteome</keyword>
<feature type="region of interest" description="Disordered" evidence="1">
    <location>
        <begin position="77"/>
        <end position="104"/>
    </location>
</feature>
<keyword evidence="2" id="KW-0472">Membrane</keyword>
<reference evidence="3 4" key="1">
    <citation type="journal article" date="2015" name="Int. J. Syst. Evol. Microbiol.">
        <title>Flavisolibacter ginsenosidimutans sp. nov., with ginsenoside-converting activity isolated from soil used for cultivating ginseng.</title>
        <authorList>
            <person name="Zhao Y."/>
            <person name="Liu Q."/>
            <person name="Kang M.S."/>
            <person name="Jin F."/>
            <person name="Yu H."/>
            <person name="Im W.T."/>
        </authorList>
    </citation>
    <scope>NUCLEOTIDE SEQUENCE [LARGE SCALE GENOMIC DNA]</scope>
    <source>
        <strain evidence="3 4">Gsoil 636</strain>
    </source>
</reference>
<protein>
    <recommendedName>
        <fullName evidence="5">Peptidoglycan-binding protein</fullName>
    </recommendedName>
</protein>
<accession>A0A5B8UJ22</accession>
<proteinExistence type="predicted"/>
<organism evidence="3 4">
    <name type="scientific">Flavisolibacter ginsenosidimutans</name>
    <dbReference type="NCBI Taxonomy" id="661481"/>
    <lineage>
        <taxon>Bacteria</taxon>
        <taxon>Pseudomonadati</taxon>
        <taxon>Bacteroidota</taxon>
        <taxon>Chitinophagia</taxon>
        <taxon>Chitinophagales</taxon>
        <taxon>Chitinophagaceae</taxon>
        <taxon>Flavisolibacter</taxon>
    </lineage>
</organism>
<dbReference type="InterPro" id="IPR036366">
    <property type="entry name" value="PGBDSf"/>
</dbReference>
<dbReference type="OrthoDB" id="4317910at2"/>
<name>A0A5B8UJ22_9BACT</name>
<dbReference type="Gene3D" id="1.10.101.10">
    <property type="entry name" value="PGBD-like superfamily/PGBD"/>
    <property type="match status" value="1"/>
</dbReference>
<dbReference type="RefSeq" id="WP_146787592.1">
    <property type="nucleotide sequence ID" value="NZ_BAABIO010000001.1"/>
</dbReference>
<evidence type="ECO:0008006" key="5">
    <source>
        <dbReference type="Google" id="ProtNLM"/>
    </source>
</evidence>
<dbReference type="KEGG" id="fgg:FSB75_11965"/>
<dbReference type="AlphaFoldDB" id="A0A5B8UJ22"/>
<feature type="compositionally biased region" description="Basic and acidic residues" evidence="1">
    <location>
        <begin position="90"/>
        <end position="104"/>
    </location>
</feature>
<dbReference type="EMBL" id="CP042433">
    <property type="protein sequence ID" value="QEC56578.1"/>
    <property type="molecule type" value="Genomic_DNA"/>
</dbReference>
<feature type="transmembrane region" description="Helical" evidence="2">
    <location>
        <begin position="21"/>
        <end position="41"/>
    </location>
</feature>
<gene>
    <name evidence="3" type="ORF">FSB75_11965</name>
</gene>
<evidence type="ECO:0000313" key="4">
    <source>
        <dbReference type="Proteomes" id="UP000321204"/>
    </source>
</evidence>